<name>A0A9W9VLR8_9EURO</name>
<evidence type="ECO:0000313" key="2">
    <source>
        <dbReference type="EMBL" id="KAJ5385241.1"/>
    </source>
</evidence>
<dbReference type="AlphaFoldDB" id="A0A9W9VLR8"/>
<comment type="caution">
    <text evidence="2">The sequence shown here is derived from an EMBL/GenBank/DDBJ whole genome shotgun (WGS) entry which is preliminary data.</text>
</comment>
<dbReference type="OrthoDB" id="4440408at2759"/>
<dbReference type="Proteomes" id="UP001147752">
    <property type="component" value="Unassembled WGS sequence"/>
</dbReference>
<evidence type="ECO:0000256" key="1">
    <source>
        <dbReference type="SAM" id="MobiDB-lite"/>
    </source>
</evidence>
<dbReference type="RefSeq" id="XP_056585017.1">
    <property type="nucleotide sequence ID" value="XM_056720882.1"/>
</dbReference>
<sequence>MAKGTVTETQASEKQASEKLPTYETTNSSTGKMLNKLKKEIQKAHTPEELLVHLLSTELTFKDKETLPRHAPWSMYVDPDRENVEKVEAQLVNAGHDKIAIVIYWCFFWYGVQPGGREIWIKEPIEIDIERRWISQRKGCIQEKVQVMQNSSELLLSSEDEAKHASQLKIYKDQLTDLNRRHWALCRKQWIKKESMKSWSFKRAYDRQRKDPDWYLSKLLCDDCVGRGGCCGRGCGCCQRPRTVDGSENSINARGRCTTACGCCLEAHRVEDMDVGINEEIPDLKELHFEYKAPAYMTGHDQRLLKGYTFDFCYPKLQTEPSAG</sequence>
<proteinExistence type="predicted"/>
<organism evidence="2 3">
    <name type="scientific">Penicillium concentricum</name>
    <dbReference type="NCBI Taxonomy" id="293559"/>
    <lineage>
        <taxon>Eukaryota</taxon>
        <taxon>Fungi</taxon>
        <taxon>Dikarya</taxon>
        <taxon>Ascomycota</taxon>
        <taxon>Pezizomycotina</taxon>
        <taxon>Eurotiomycetes</taxon>
        <taxon>Eurotiomycetidae</taxon>
        <taxon>Eurotiales</taxon>
        <taxon>Aspergillaceae</taxon>
        <taxon>Penicillium</taxon>
    </lineage>
</organism>
<reference evidence="2" key="1">
    <citation type="submission" date="2022-12" db="EMBL/GenBank/DDBJ databases">
        <authorList>
            <person name="Petersen C."/>
        </authorList>
    </citation>
    <scope>NUCLEOTIDE SEQUENCE</scope>
    <source>
        <strain evidence="2">IBT 3081</strain>
    </source>
</reference>
<feature type="compositionally biased region" description="Polar residues" evidence="1">
    <location>
        <begin position="1"/>
        <end position="14"/>
    </location>
</feature>
<dbReference type="GeneID" id="81460065"/>
<accession>A0A9W9VLR8</accession>
<dbReference type="EMBL" id="JAPZBT010000001">
    <property type="protein sequence ID" value="KAJ5385241.1"/>
    <property type="molecule type" value="Genomic_DNA"/>
</dbReference>
<keyword evidence="3" id="KW-1185">Reference proteome</keyword>
<gene>
    <name evidence="2" type="ORF">N7517_003152</name>
</gene>
<evidence type="ECO:0000313" key="3">
    <source>
        <dbReference type="Proteomes" id="UP001147752"/>
    </source>
</evidence>
<protein>
    <submittedName>
        <fullName evidence="2">Uncharacterized protein</fullName>
    </submittedName>
</protein>
<reference evidence="2" key="2">
    <citation type="journal article" date="2023" name="IMA Fungus">
        <title>Comparative genomic study of the Penicillium genus elucidates a diverse pangenome and 15 lateral gene transfer events.</title>
        <authorList>
            <person name="Petersen C."/>
            <person name="Sorensen T."/>
            <person name="Nielsen M.R."/>
            <person name="Sondergaard T.E."/>
            <person name="Sorensen J.L."/>
            <person name="Fitzpatrick D.A."/>
            <person name="Frisvad J.C."/>
            <person name="Nielsen K.L."/>
        </authorList>
    </citation>
    <scope>NUCLEOTIDE SEQUENCE</scope>
    <source>
        <strain evidence="2">IBT 3081</strain>
    </source>
</reference>
<feature type="region of interest" description="Disordered" evidence="1">
    <location>
        <begin position="1"/>
        <end position="31"/>
    </location>
</feature>